<proteinExistence type="predicted"/>
<evidence type="ECO:0000256" key="4">
    <source>
        <dbReference type="ARBA" id="ARBA00022982"/>
    </source>
</evidence>
<keyword evidence="2" id="KW-0349">Heme</keyword>
<accession>A0A3B0TYC2</accession>
<keyword evidence="1" id="KW-0813">Transport</keyword>
<evidence type="ECO:0000256" key="1">
    <source>
        <dbReference type="ARBA" id="ARBA00022448"/>
    </source>
</evidence>
<dbReference type="AlphaFoldDB" id="A0A3B0TYC2"/>
<reference evidence="6" key="1">
    <citation type="submission" date="2018-06" db="EMBL/GenBank/DDBJ databases">
        <authorList>
            <person name="Zhirakovskaya E."/>
        </authorList>
    </citation>
    <scope>NUCLEOTIDE SEQUENCE</scope>
</reference>
<organism evidence="6">
    <name type="scientific">hydrothermal vent metagenome</name>
    <dbReference type="NCBI Taxonomy" id="652676"/>
    <lineage>
        <taxon>unclassified sequences</taxon>
        <taxon>metagenomes</taxon>
        <taxon>ecological metagenomes</taxon>
    </lineage>
</organism>
<dbReference type="SUPFAM" id="SSF48695">
    <property type="entry name" value="Multiheme cytochromes"/>
    <property type="match status" value="1"/>
</dbReference>
<gene>
    <name evidence="6" type="ORF">MNBD_BACTEROID05-1217</name>
</gene>
<dbReference type="InterPro" id="IPR036280">
    <property type="entry name" value="Multihaem_cyt_sf"/>
</dbReference>
<dbReference type="EMBL" id="UOEN01000359">
    <property type="protein sequence ID" value="VAW17149.1"/>
    <property type="molecule type" value="Genomic_DNA"/>
</dbReference>
<evidence type="ECO:0000256" key="3">
    <source>
        <dbReference type="ARBA" id="ARBA00022723"/>
    </source>
</evidence>
<dbReference type="Gene3D" id="1.10.3820.10">
    <property type="entry name" value="Di-heme elbow motif domain"/>
    <property type="match status" value="1"/>
</dbReference>
<dbReference type="InterPro" id="IPR038266">
    <property type="entry name" value="NapC/NirT_cytc_sf"/>
</dbReference>
<feature type="non-terminal residue" evidence="6">
    <location>
        <position position="364"/>
    </location>
</feature>
<protein>
    <submittedName>
        <fullName evidence="6">Uncharacterized protein</fullName>
    </submittedName>
</protein>
<keyword evidence="5" id="KW-0408">Iron</keyword>
<sequence>MSLQAAVTKLTNGTNGDFCIRCHNQVGMNQSEPIFIPNADRSPISREGVTCVVCHRRKLPFGKVNGRFGLVKGDLFEPIYGPNGGEELKRVIESDEYDTNIERGKPGRAIHAEAKKFFQINTAGFCGNCHDVTHINGFRFEEAFSEYKSSPASKKGITCQDCHMGKTPGIPSGYFEEPVAIIGGKPTKSRKRTVHMFVGPDSSIVHPGIFPHNPEAQKIASLRQWLAFEYGVGWGTDEFEDNVSNEQFPKHWSDASKRYDARDIIEENLALLDKSLEQRKILLRNGYSLGNIVVDKVSPKKIKFRVEVKNITEGHNVPTGFDAERIVFLQITVKDKNGKIIFKSGDLDPNGDVRDLHSIYVHNG</sequence>
<keyword evidence="4" id="KW-0249">Electron transport</keyword>
<keyword evidence="3" id="KW-0479">Metal-binding</keyword>
<evidence type="ECO:0000256" key="5">
    <source>
        <dbReference type="ARBA" id="ARBA00023004"/>
    </source>
</evidence>
<name>A0A3B0TYC2_9ZZZZ</name>
<evidence type="ECO:0000313" key="6">
    <source>
        <dbReference type="EMBL" id="VAW17149.1"/>
    </source>
</evidence>
<evidence type="ECO:0000256" key="2">
    <source>
        <dbReference type="ARBA" id="ARBA00022617"/>
    </source>
</evidence>
<dbReference type="GO" id="GO:0046872">
    <property type="term" value="F:metal ion binding"/>
    <property type="evidence" value="ECO:0007669"/>
    <property type="project" value="UniProtKB-KW"/>
</dbReference>